<protein>
    <submittedName>
        <fullName evidence="5">C4-dicarboxylate ABC transporter substrate-binding protein</fullName>
    </submittedName>
</protein>
<dbReference type="Pfam" id="PF03480">
    <property type="entry name" value="DctP"/>
    <property type="match status" value="1"/>
</dbReference>
<dbReference type="PANTHER" id="PTHR33376:SF7">
    <property type="entry name" value="C4-DICARBOXYLATE-BINDING PROTEIN DCTB"/>
    <property type="match status" value="1"/>
</dbReference>
<accession>A0A1A9F2X7</accession>
<keyword evidence="3 4" id="KW-0732">Signal</keyword>
<proteinExistence type="inferred from homology"/>
<keyword evidence="2" id="KW-0813">Transport</keyword>
<dbReference type="STRING" id="1821621.A8C75_20740"/>
<dbReference type="KEGG" id="mars:A8C75_20740"/>
<reference evidence="5 6" key="2">
    <citation type="journal article" date="2018" name="Int. J. Syst. Evol. Microbiol.">
        <title>Marinobacterium aestuarii sp. nov., a benzene-degrading marine bacterium isolated from estuary sediment.</title>
        <authorList>
            <person name="Bae S.S."/>
            <person name="Jung J."/>
            <person name="Chung D."/>
            <person name="Baek K."/>
        </authorList>
    </citation>
    <scope>NUCLEOTIDE SEQUENCE [LARGE SCALE GENOMIC DNA]</scope>
    <source>
        <strain evidence="5 6">ST58-10</strain>
    </source>
</reference>
<evidence type="ECO:0000256" key="2">
    <source>
        <dbReference type="ARBA" id="ARBA00022448"/>
    </source>
</evidence>
<dbReference type="InterPro" id="IPR018389">
    <property type="entry name" value="DctP_fam"/>
</dbReference>
<feature type="chain" id="PRO_5008386668" evidence="4">
    <location>
        <begin position="27"/>
        <end position="331"/>
    </location>
</feature>
<dbReference type="EMBL" id="CP015839">
    <property type="protein sequence ID" value="ANG64664.1"/>
    <property type="molecule type" value="Genomic_DNA"/>
</dbReference>
<dbReference type="AlphaFoldDB" id="A0A1A9F2X7"/>
<dbReference type="PANTHER" id="PTHR33376">
    <property type="match status" value="1"/>
</dbReference>
<dbReference type="GO" id="GO:0055085">
    <property type="term" value="P:transmembrane transport"/>
    <property type="evidence" value="ECO:0007669"/>
    <property type="project" value="InterPro"/>
</dbReference>
<keyword evidence="6" id="KW-1185">Reference proteome</keyword>
<feature type="signal peptide" evidence="4">
    <location>
        <begin position="1"/>
        <end position="26"/>
    </location>
</feature>
<sequence>MKNRFTAQALLAGCVALGAAFSSVQAAETIRVSTYVNESDIRYEGFKHFAELVKEKTDGGVKVMIFPSSTLHGWSEGVDAVQGGVADVSWMPADTRLACYRVTSLYPAAIDLENQVELDAEYSELMREEAASVNLMPLINSNYSYDQEWWFEKPVESLGKLDGQLVRSIGPLVSMMIENWGGKPVFVAPKEVFQSAERGVVDGINMGVATYSSWKLWNVMPHMVNANLFYGNIVYMMNKKKFDGLSAEHQQAVLDAAQESEAWLKPRYEDWVDARVGNAVMKGGGSAVTISKDKRLSLINGVQSKWDQEVDAACGKPLADKVRSLFAKHSS</sequence>
<evidence type="ECO:0000256" key="1">
    <source>
        <dbReference type="ARBA" id="ARBA00009023"/>
    </source>
</evidence>
<name>A0A1A9F2X7_9GAMM</name>
<dbReference type="InterPro" id="IPR038404">
    <property type="entry name" value="TRAP_DctP_sf"/>
</dbReference>
<dbReference type="Gene3D" id="3.40.190.170">
    <property type="entry name" value="Bacterial extracellular solute-binding protein, family 7"/>
    <property type="match status" value="1"/>
</dbReference>
<organism evidence="5 6">
    <name type="scientific">Marinobacterium aestuarii</name>
    <dbReference type="NCBI Taxonomy" id="1821621"/>
    <lineage>
        <taxon>Bacteria</taxon>
        <taxon>Pseudomonadati</taxon>
        <taxon>Pseudomonadota</taxon>
        <taxon>Gammaproteobacteria</taxon>
        <taxon>Oceanospirillales</taxon>
        <taxon>Oceanospirillaceae</taxon>
        <taxon>Marinobacterium</taxon>
    </lineage>
</organism>
<dbReference type="OrthoDB" id="9177965at2"/>
<comment type="similarity">
    <text evidence="1">Belongs to the bacterial solute-binding protein 7 family.</text>
</comment>
<evidence type="ECO:0000256" key="4">
    <source>
        <dbReference type="SAM" id="SignalP"/>
    </source>
</evidence>
<evidence type="ECO:0000313" key="6">
    <source>
        <dbReference type="Proteomes" id="UP000078070"/>
    </source>
</evidence>
<reference evidence="6" key="1">
    <citation type="submission" date="2016-05" db="EMBL/GenBank/DDBJ databases">
        <authorList>
            <person name="Baek K."/>
            <person name="Yang S.-J."/>
        </authorList>
    </citation>
    <scope>NUCLEOTIDE SEQUENCE [LARGE SCALE GENOMIC DNA]</scope>
    <source>
        <strain evidence="6">ST58-10</strain>
    </source>
</reference>
<evidence type="ECO:0000313" key="5">
    <source>
        <dbReference type="EMBL" id="ANG64664.1"/>
    </source>
</evidence>
<dbReference type="RefSeq" id="WP_067386262.1">
    <property type="nucleotide sequence ID" value="NZ_CP015839.1"/>
</dbReference>
<dbReference type="Proteomes" id="UP000078070">
    <property type="component" value="Chromosome"/>
</dbReference>
<evidence type="ECO:0000256" key="3">
    <source>
        <dbReference type="ARBA" id="ARBA00022729"/>
    </source>
</evidence>
<gene>
    <name evidence="5" type="ORF">A8C75_20740</name>
</gene>
<dbReference type="NCBIfam" id="NF037995">
    <property type="entry name" value="TRAP_S1"/>
    <property type="match status" value="1"/>
</dbReference>